<keyword evidence="3" id="KW-1185">Reference proteome</keyword>
<accession>A0ABY4PKW0</accession>
<evidence type="ECO:0000259" key="1">
    <source>
        <dbReference type="Pfam" id="PF12728"/>
    </source>
</evidence>
<gene>
    <name evidence="2" type="ORF">M4V62_04410</name>
</gene>
<sequence length="80" mass="8799">MIAEDRAPDPDQADELLDAKQVAALMKVHVATVYRLADSGLLKAMRLGKGEKRRRGFRCWASDVDAYMHGSLIAPTTEVA</sequence>
<dbReference type="RefSeq" id="WP_249585886.1">
    <property type="nucleotide sequence ID" value="NZ_BAAAQL010000002.1"/>
</dbReference>
<name>A0ABY4PKW0_9ACTN</name>
<dbReference type="InterPro" id="IPR041657">
    <property type="entry name" value="HTH_17"/>
</dbReference>
<proteinExistence type="predicted"/>
<reference evidence="2 3" key="1">
    <citation type="submission" date="2022-05" db="EMBL/GenBank/DDBJ databases">
        <authorList>
            <person name="Zhou X."/>
            <person name="Li K."/>
            <person name="Man Y."/>
        </authorList>
    </citation>
    <scope>NUCLEOTIDE SEQUENCE [LARGE SCALE GENOMIC DNA]</scope>
    <source>
        <strain evidence="2 3">MS405</strain>
    </source>
</reference>
<dbReference type="EMBL" id="CP097289">
    <property type="protein sequence ID" value="UQT54390.1"/>
    <property type="molecule type" value="Genomic_DNA"/>
</dbReference>
<protein>
    <submittedName>
        <fullName evidence="2">Helix-turn-helix domain-containing protein</fullName>
    </submittedName>
</protein>
<evidence type="ECO:0000313" key="3">
    <source>
        <dbReference type="Proteomes" id="UP000829992"/>
    </source>
</evidence>
<organism evidence="2 3">
    <name type="scientific">Streptomyces durmitorensis</name>
    <dbReference type="NCBI Taxonomy" id="319947"/>
    <lineage>
        <taxon>Bacteria</taxon>
        <taxon>Bacillati</taxon>
        <taxon>Actinomycetota</taxon>
        <taxon>Actinomycetes</taxon>
        <taxon>Kitasatosporales</taxon>
        <taxon>Streptomycetaceae</taxon>
        <taxon>Streptomyces</taxon>
    </lineage>
</organism>
<evidence type="ECO:0000313" key="2">
    <source>
        <dbReference type="EMBL" id="UQT54390.1"/>
    </source>
</evidence>
<feature type="domain" description="Helix-turn-helix" evidence="1">
    <location>
        <begin position="16"/>
        <end position="54"/>
    </location>
</feature>
<dbReference type="Pfam" id="PF12728">
    <property type="entry name" value="HTH_17"/>
    <property type="match status" value="1"/>
</dbReference>
<dbReference type="Proteomes" id="UP000829992">
    <property type="component" value="Chromosome"/>
</dbReference>